<dbReference type="AlphaFoldDB" id="A0A0U4FRS0"/>
<dbReference type="RefSeq" id="WP_068447883.1">
    <property type="nucleotide sequence ID" value="NZ_CP013862.1"/>
</dbReference>
<gene>
    <name evidence="2" type="ORF">AOX59_18560</name>
</gene>
<organism evidence="2 3">
    <name type="scientific">Lentibacillus amyloliquefaciens</name>
    <dbReference type="NCBI Taxonomy" id="1472767"/>
    <lineage>
        <taxon>Bacteria</taxon>
        <taxon>Bacillati</taxon>
        <taxon>Bacillota</taxon>
        <taxon>Bacilli</taxon>
        <taxon>Bacillales</taxon>
        <taxon>Bacillaceae</taxon>
        <taxon>Lentibacillus</taxon>
    </lineage>
</organism>
<evidence type="ECO:0000313" key="2">
    <source>
        <dbReference type="EMBL" id="ALX50404.1"/>
    </source>
</evidence>
<feature type="signal peptide" evidence="1">
    <location>
        <begin position="1"/>
        <end position="20"/>
    </location>
</feature>
<dbReference type="Gene3D" id="3.40.190.10">
    <property type="entry name" value="Periplasmic binding protein-like II"/>
    <property type="match status" value="2"/>
</dbReference>
<dbReference type="Proteomes" id="UP000050331">
    <property type="component" value="Chromosome"/>
</dbReference>
<keyword evidence="3" id="KW-1185">Reference proteome</keyword>
<evidence type="ECO:0000313" key="3">
    <source>
        <dbReference type="Proteomes" id="UP000050331"/>
    </source>
</evidence>
<feature type="chain" id="PRO_5038925571" description="C4-dicarboxylate ABC transporter substrate-binding protein" evidence="1">
    <location>
        <begin position="21"/>
        <end position="337"/>
    </location>
</feature>
<dbReference type="PANTHER" id="PTHR42941:SF1">
    <property type="entry name" value="SLL1037 PROTEIN"/>
    <property type="match status" value="1"/>
</dbReference>
<keyword evidence="1" id="KW-0732">Signal</keyword>
<dbReference type="PROSITE" id="PS51257">
    <property type="entry name" value="PROKAR_LIPOPROTEIN"/>
    <property type="match status" value="1"/>
</dbReference>
<evidence type="ECO:0000256" key="1">
    <source>
        <dbReference type="SAM" id="SignalP"/>
    </source>
</evidence>
<name>A0A0U4FRS0_9BACI</name>
<proteinExistence type="predicted"/>
<dbReference type="KEGG" id="lao:AOX59_18560"/>
<dbReference type="SUPFAM" id="SSF53850">
    <property type="entry name" value="Periplasmic binding protein-like II"/>
    <property type="match status" value="1"/>
</dbReference>
<accession>A0A0U4FRS0</accession>
<dbReference type="Pfam" id="PF16868">
    <property type="entry name" value="NMT1_3"/>
    <property type="match status" value="1"/>
</dbReference>
<protein>
    <recommendedName>
        <fullName evidence="4">C4-dicarboxylate ABC transporter substrate-binding protein</fullName>
    </recommendedName>
</protein>
<dbReference type="InterPro" id="IPR011852">
    <property type="entry name" value="TRAP_TAXI"/>
</dbReference>
<reference evidence="2 3" key="1">
    <citation type="submission" date="2016-01" db="EMBL/GenBank/DDBJ databases">
        <title>Complete genome sequence of strain Lentibacillus amyloliquefaciens LAM0015T isolated from saline sediment.</title>
        <authorList>
            <person name="Wang J.-L."/>
            <person name="He M.-X."/>
        </authorList>
    </citation>
    <scope>NUCLEOTIDE SEQUENCE [LARGE SCALE GENOMIC DNA]</scope>
    <source>
        <strain evidence="2 3">LAM0015</strain>
    </source>
</reference>
<dbReference type="PANTHER" id="PTHR42941">
    <property type="entry name" value="SLL1037 PROTEIN"/>
    <property type="match status" value="1"/>
</dbReference>
<dbReference type="EMBL" id="CP013862">
    <property type="protein sequence ID" value="ALX50404.1"/>
    <property type="molecule type" value="Genomic_DNA"/>
</dbReference>
<dbReference type="STRING" id="1472767.AOX59_18560"/>
<dbReference type="NCBIfam" id="TIGR02122">
    <property type="entry name" value="TRAP_TAXI"/>
    <property type="match status" value="1"/>
</dbReference>
<dbReference type="OrthoDB" id="9776669at2"/>
<evidence type="ECO:0008006" key="4">
    <source>
        <dbReference type="Google" id="ProtNLM"/>
    </source>
</evidence>
<sequence>MFKRKLYISVLMLFTLLFIAACGNESGTDGSGGNDDQFLDFITGDPEGTWAAIGTGISDRVNESLDGIEVVSKPGSGSVGNPEAVSIEKGDIGMSYNPFLLKAENGEAPFSDKMTNLRAVASLTPTVVHFIQNSDMKIDSLEELISTQTDITLGIPPEGQGSNYIGNMIFESQGIESIEDTLNDWGGDIYYGNMSNLTDAWSNRQIDSIISTLNVPGSAIEESMAASEGKLMNIGDELANVLINEQGFEPYTIPSGTYNNQEKDVETVGLSIIVFARDDVSDDVIYELTKTIYENEDYLANVHSSFENFNADNMADNLTLEVHPGAEKFYQEKGLMD</sequence>